<organism evidence="1 2">
    <name type="scientific">Candidatus Uhrbacteria bacterium CG10_big_fil_rev_8_21_14_0_10_50_16</name>
    <dbReference type="NCBI Taxonomy" id="1975039"/>
    <lineage>
        <taxon>Bacteria</taxon>
        <taxon>Candidatus Uhriibacteriota</taxon>
    </lineage>
</organism>
<evidence type="ECO:0000313" key="2">
    <source>
        <dbReference type="Proteomes" id="UP000230084"/>
    </source>
</evidence>
<accession>A0A2H0RMR0</accession>
<reference evidence="1 2" key="1">
    <citation type="submission" date="2017-09" db="EMBL/GenBank/DDBJ databases">
        <title>Depth-based differentiation of microbial function through sediment-hosted aquifers and enrichment of novel symbionts in the deep terrestrial subsurface.</title>
        <authorList>
            <person name="Probst A.J."/>
            <person name="Ladd B."/>
            <person name="Jarett J.K."/>
            <person name="Geller-Mcgrath D.E."/>
            <person name="Sieber C.M."/>
            <person name="Emerson J.B."/>
            <person name="Anantharaman K."/>
            <person name="Thomas B.C."/>
            <person name="Malmstrom R."/>
            <person name="Stieglmeier M."/>
            <person name="Klingl A."/>
            <person name="Woyke T."/>
            <person name="Ryan C.M."/>
            <person name="Banfield J.F."/>
        </authorList>
    </citation>
    <scope>NUCLEOTIDE SEQUENCE [LARGE SCALE GENOMIC DNA]</scope>
    <source>
        <strain evidence="1">CG10_big_fil_rev_8_21_14_0_10_50_16</strain>
    </source>
</reference>
<evidence type="ECO:0000313" key="1">
    <source>
        <dbReference type="EMBL" id="PIR47832.1"/>
    </source>
</evidence>
<protein>
    <submittedName>
        <fullName evidence="1">Uncharacterized protein</fullName>
    </submittedName>
</protein>
<gene>
    <name evidence="1" type="ORF">COV06_00305</name>
</gene>
<comment type="caution">
    <text evidence="1">The sequence shown here is derived from an EMBL/GenBank/DDBJ whole genome shotgun (WGS) entry which is preliminary data.</text>
</comment>
<name>A0A2H0RMR0_9BACT</name>
<dbReference type="AlphaFoldDB" id="A0A2H0RMR0"/>
<dbReference type="Proteomes" id="UP000230084">
    <property type="component" value="Unassembled WGS sequence"/>
</dbReference>
<proteinExistence type="predicted"/>
<sequence>MSEHPERAPDIVREQSKKERYELTSANGEVIGSVEAEYGTILGDDIDLTYNAHAFDDPSNIVRLQRLTVESADGDKVDIFDLLKADTSKVLIINDYKYVECSHEGVVYIVKPSSLLRLLTTLHELGHLEQIVDEKTASAIEMRKLNATQVGLVEKNELADVFLFFFGLSPNCFKKFSNFFSQHIPIKRRAAHQMSQ</sequence>
<dbReference type="EMBL" id="PCYM01000001">
    <property type="protein sequence ID" value="PIR47832.1"/>
    <property type="molecule type" value="Genomic_DNA"/>
</dbReference>